<comment type="similarity">
    <text evidence="1">Belongs to the glycine N-acyltransferase family.</text>
</comment>
<organism evidence="3 4">
    <name type="scientific">Periophthalmus magnuspinnatus</name>
    <dbReference type="NCBI Taxonomy" id="409849"/>
    <lineage>
        <taxon>Eukaryota</taxon>
        <taxon>Metazoa</taxon>
        <taxon>Chordata</taxon>
        <taxon>Craniata</taxon>
        <taxon>Vertebrata</taxon>
        <taxon>Euteleostomi</taxon>
        <taxon>Actinopterygii</taxon>
        <taxon>Neopterygii</taxon>
        <taxon>Teleostei</taxon>
        <taxon>Neoteleostei</taxon>
        <taxon>Acanthomorphata</taxon>
        <taxon>Gobiaria</taxon>
        <taxon>Gobiiformes</taxon>
        <taxon>Gobioidei</taxon>
        <taxon>Gobiidae</taxon>
        <taxon>Oxudercinae</taxon>
        <taxon>Periophthalmus</taxon>
    </lineage>
</organism>
<reference evidence="3" key="1">
    <citation type="submission" date="2025-08" db="UniProtKB">
        <authorList>
            <consortium name="Ensembl"/>
        </authorList>
    </citation>
    <scope>IDENTIFICATION</scope>
</reference>
<keyword evidence="1" id="KW-0012">Acyltransferase</keyword>
<dbReference type="STRING" id="409849.ENSPMGP00000025821"/>
<evidence type="ECO:0000313" key="4">
    <source>
        <dbReference type="Proteomes" id="UP000261520"/>
    </source>
</evidence>
<dbReference type="PROSITE" id="PS51186">
    <property type="entry name" value="GNAT"/>
    <property type="match status" value="1"/>
</dbReference>
<dbReference type="GO" id="GO:0047961">
    <property type="term" value="F:glycine N-acyltransferase activity"/>
    <property type="evidence" value="ECO:0007669"/>
    <property type="project" value="InterPro"/>
</dbReference>
<evidence type="ECO:0000313" key="3">
    <source>
        <dbReference type="Ensembl" id="ENSPMGP00000025821.1"/>
    </source>
</evidence>
<accession>A0A3B4BBA8</accession>
<dbReference type="EC" id="2.3.1.-" evidence="1"/>
<dbReference type="GO" id="GO:0005739">
    <property type="term" value="C:mitochondrion"/>
    <property type="evidence" value="ECO:0007669"/>
    <property type="project" value="InterPro"/>
</dbReference>
<reference evidence="3" key="2">
    <citation type="submission" date="2025-09" db="UniProtKB">
        <authorList>
            <consortium name="Ensembl"/>
        </authorList>
    </citation>
    <scope>IDENTIFICATION</scope>
</reference>
<dbReference type="AlphaFoldDB" id="A0A3B4BBA8"/>
<name>A0A3B4BBA8_9GOBI</name>
<feature type="domain" description="N-acetyltransferase" evidence="2">
    <location>
        <begin position="141"/>
        <end position="268"/>
    </location>
</feature>
<dbReference type="Ensembl" id="ENSPMGT00000027500.1">
    <property type="protein sequence ID" value="ENSPMGP00000025821.1"/>
    <property type="gene ID" value="ENSPMGG00000020825.1"/>
</dbReference>
<keyword evidence="4" id="KW-1185">Reference proteome</keyword>
<sequence>MKTLEKSELQVAEKVLKKHLPKSYKVYGYLYSINRGKPTTMEVVVDAWPDFKVIICRPNLRVMTVFSMDEQIFRTTLTQENTVDWSLNFLFAGLDASNVPLIKDVSALKGVNLKTYTTVQMLHLPDISYLNSPAVDGELESRITSLDVSHIDLVNNTWKFGGDERGYRNVKNLISNFPSCCIKDEQGQPVSWILVYDYCAIGILYTVLEHRGKGYAKVLVSALAKRLHSEGYPLFSFIEEDNTVSYKLFKSLGFTEVPSYRAMWLEVNP</sequence>
<dbReference type="CDD" id="cd04301">
    <property type="entry name" value="NAT_SF"/>
    <property type="match status" value="1"/>
</dbReference>
<evidence type="ECO:0000259" key="2">
    <source>
        <dbReference type="PROSITE" id="PS51186"/>
    </source>
</evidence>
<dbReference type="SUPFAM" id="SSF55729">
    <property type="entry name" value="Acyl-CoA N-acyltransferases (Nat)"/>
    <property type="match status" value="1"/>
</dbReference>
<dbReference type="InterPro" id="IPR013653">
    <property type="entry name" value="GCN5-like_dom"/>
</dbReference>
<dbReference type="Pfam" id="PF08445">
    <property type="entry name" value="FR47"/>
    <property type="match status" value="1"/>
</dbReference>
<dbReference type="InterPro" id="IPR016181">
    <property type="entry name" value="Acyl_CoA_acyltransferase"/>
</dbReference>
<dbReference type="InterPro" id="IPR000182">
    <property type="entry name" value="GNAT_dom"/>
</dbReference>
<dbReference type="InterPro" id="IPR015938">
    <property type="entry name" value="Glycine_N-acyltransferase_N"/>
</dbReference>
<dbReference type="Pfam" id="PF06021">
    <property type="entry name" value="Gly_acyl_tr_N"/>
    <property type="match status" value="1"/>
</dbReference>
<keyword evidence="1" id="KW-0808">Transferase</keyword>
<proteinExistence type="inferred from homology"/>
<protein>
    <recommendedName>
        <fullName evidence="1">Glycine N-acyltransferase-like protein</fullName>
        <ecNumber evidence="1">2.3.1.-</ecNumber>
    </recommendedName>
</protein>
<dbReference type="Proteomes" id="UP000261520">
    <property type="component" value="Unplaced"/>
</dbReference>
<dbReference type="PANTHER" id="PTHR15298">
    <property type="entry name" value="L-COA N-ACYLTRANSFERASE-RELATED"/>
    <property type="match status" value="1"/>
</dbReference>
<dbReference type="InterPro" id="IPR010313">
    <property type="entry name" value="Glycine_N-acyltransferase"/>
</dbReference>
<dbReference type="Gene3D" id="3.40.630.30">
    <property type="match status" value="1"/>
</dbReference>
<dbReference type="PANTHER" id="PTHR15298:SF17">
    <property type="entry name" value="GLYCINE N-ACYLTRANSFERASE-LIKE PROTEIN"/>
    <property type="match status" value="1"/>
</dbReference>
<evidence type="ECO:0000256" key="1">
    <source>
        <dbReference type="RuleBase" id="RU368002"/>
    </source>
</evidence>